<accession>A0A1J9RI94</accession>
<dbReference type="GO" id="GO:0003676">
    <property type="term" value="F:nucleic acid binding"/>
    <property type="evidence" value="ECO:0007669"/>
    <property type="project" value="InterPro"/>
</dbReference>
<evidence type="ECO:0000256" key="1">
    <source>
        <dbReference type="SAM" id="MobiDB-lite"/>
    </source>
</evidence>
<feature type="compositionally biased region" description="Pro residues" evidence="1">
    <location>
        <begin position="286"/>
        <end position="306"/>
    </location>
</feature>
<dbReference type="OrthoDB" id="5411533at2759"/>
<feature type="region of interest" description="Disordered" evidence="1">
    <location>
        <begin position="1"/>
        <end position="93"/>
    </location>
</feature>
<feature type="compositionally biased region" description="Basic and acidic residues" evidence="1">
    <location>
        <begin position="231"/>
        <end position="240"/>
    </location>
</feature>
<dbReference type="GO" id="GO:0045292">
    <property type="term" value="P:mRNA cis splicing, via spliceosome"/>
    <property type="evidence" value="ECO:0007669"/>
    <property type="project" value="InterPro"/>
</dbReference>
<reference evidence="3 4" key="1">
    <citation type="submission" date="2015-08" db="EMBL/GenBank/DDBJ databases">
        <title>Emmonsia species relationships and genome sequence.</title>
        <authorList>
            <person name="Cuomo C.A."/>
            <person name="Schwartz I.S."/>
            <person name="Kenyon C."/>
            <person name="De Hoog G.S."/>
            <person name="Govender N.P."/>
            <person name="Botha A."/>
            <person name="Moreno L."/>
            <person name="De Vries M."/>
            <person name="Munoz J.F."/>
            <person name="Stielow J.B."/>
        </authorList>
    </citation>
    <scope>NUCLEOTIDE SEQUENCE [LARGE SCALE GENOMIC DNA]</scope>
    <source>
        <strain evidence="3 4">EI222</strain>
    </source>
</reference>
<dbReference type="FunFam" id="3.30.70.330:FF:000495">
    <property type="entry name" value="Putative G-patch DNA repair protein (Drt111)"/>
    <property type="match status" value="1"/>
</dbReference>
<keyword evidence="4" id="KW-1185">Reference proteome</keyword>
<feature type="compositionally biased region" description="Polar residues" evidence="1">
    <location>
        <begin position="20"/>
        <end position="30"/>
    </location>
</feature>
<feature type="domain" description="G-patch" evidence="2">
    <location>
        <begin position="363"/>
        <end position="414"/>
    </location>
</feature>
<feature type="region of interest" description="Disordered" evidence="1">
    <location>
        <begin position="120"/>
        <end position="176"/>
    </location>
</feature>
<dbReference type="Gene3D" id="3.30.70.330">
    <property type="match status" value="1"/>
</dbReference>
<dbReference type="InterPro" id="IPR035979">
    <property type="entry name" value="RBD_domain_sf"/>
</dbReference>
<feature type="region of interest" description="Disordered" evidence="1">
    <location>
        <begin position="398"/>
        <end position="430"/>
    </location>
</feature>
<dbReference type="VEuPathDB" id="FungiDB:ACJ73_01264"/>
<protein>
    <recommendedName>
        <fullName evidence="2">G-patch domain-containing protein</fullName>
    </recommendedName>
</protein>
<dbReference type="PANTHER" id="PTHR13288">
    <property type="entry name" value="SPLICING FACTOR 45 SPF45"/>
    <property type="match status" value="1"/>
</dbReference>
<evidence type="ECO:0000313" key="3">
    <source>
        <dbReference type="EMBL" id="OJD27349.1"/>
    </source>
</evidence>
<evidence type="ECO:0000259" key="2">
    <source>
        <dbReference type="PROSITE" id="PS50174"/>
    </source>
</evidence>
<dbReference type="Pfam" id="PF01585">
    <property type="entry name" value="G-patch"/>
    <property type="match status" value="1"/>
</dbReference>
<dbReference type="AlphaFoldDB" id="A0A1J9RI94"/>
<dbReference type="PANTHER" id="PTHR13288:SF8">
    <property type="entry name" value="SPLICING FACTOR 45"/>
    <property type="match status" value="1"/>
</dbReference>
<dbReference type="InterPro" id="IPR000467">
    <property type="entry name" value="G_patch_dom"/>
</dbReference>
<feature type="compositionally biased region" description="Basic and acidic residues" evidence="1">
    <location>
        <begin position="341"/>
        <end position="357"/>
    </location>
</feature>
<dbReference type="STRING" id="1658174.A0A1J9RI94"/>
<dbReference type="EMBL" id="LGTZ01000110">
    <property type="protein sequence ID" value="OJD27349.1"/>
    <property type="molecule type" value="Genomic_DNA"/>
</dbReference>
<evidence type="ECO:0000313" key="4">
    <source>
        <dbReference type="Proteomes" id="UP000242791"/>
    </source>
</evidence>
<dbReference type="SMART" id="SM00443">
    <property type="entry name" value="G_patch"/>
    <property type="match status" value="1"/>
</dbReference>
<feature type="compositionally biased region" description="Polar residues" evidence="1">
    <location>
        <begin position="269"/>
        <end position="279"/>
    </location>
</feature>
<organism evidence="3 4">
    <name type="scientific">Blastomyces percursus</name>
    <dbReference type="NCBI Taxonomy" id="1658174"/>
    <lineage>
        <taxon>Eukaryota</taxon>
        <taxon>Fungi</taxon>
        <taxon>Dikarya</taxon>
        <taxon>Ascomycota</taxon>
        <taxon>Pezizomycotina</taxon>
        <taxon>Eurotiomycetes</taxon>
        <taxon>Eurotiomycetidae</taxon>
        <taxon>Onygenales</taxon>
        <taxon>Ajellomycetaceae</taxon>
        <taxon>Blastomyces</taxon>
    </lineage>
</organism>
<name>A0A1J9RI94_9EURO</name>
<gene>
    <name evidence="3" type="ORF">ACJ73_01264</name>
</gene>
<feature type="region of interest" description="Disordered" evidence="1">
    <location>
        <begin position="339"/>
        <end position="362"/>
    </location>
</feature>
<dbReference type="SUPFAM" id="SSF54928">
    <property type="entry name" value="RNA-binding domain, RBD"/>
    <property type="match status" value="1"/>
</dbReference>
<sequence length="586" mass="63611">MASQPPPKGGMMSLYANLLDPSSDSGSAPGTISRAPIVFKQAGENDEQQDDAASKKQQISAASLRFQPTKRPQLASQKAKAKPGIPKAPVVGSATGTSAVAGIAAKPAAKTSLADWATTAEDDDVNGFYGGEKRQRGGRKKRKKNREEETNLQNWDDIYDPSRPNSYEAYRHSEEKIREVREWKDRLYAHRMAGRTSSGLDSDEGYSRSPRNRQFAPPGLNFAPPQNLNEPRPEQQHSEDFSEASPVPPATTVPDDATGEDAYARRLRLSQNAYAATDTSSANVSIPPPSPPPSSEPLPPQPPPPNHIFASATISRAPVRYTLPPAPEEIPATEAELEATFSKEEDNKQEIDGDAPRSLRPGQKGFAERLLTKYGWTKGTGLGASREGIVKPLQVKIEKQKKKPDSEGGGFATPAGRAKIIGGNQKKSDDGKFGRMSEVVVLHGMVDGMDLDAELEGGEGGGLMQEIGDECAEKYGRVERVFIDRNSTGKIPVFVKFTSQLSALRAVNALEGRIFSGNTITARFFDVDKFEQATGLLAIQPRNPGRELISTYTRSSKPIFSPTQEGHVTLAAKVRTLLRNKKRKPS</sequence>
<comment type="caution">
    <text evidence="3">The sequence shown here is derived from an EMBL/GenBank/DDBJ whole genome shotgun (WGS) entry which is preliminary data.</text>
</comment>
<dbReference type="PROSITE" id="PS50174">
    <property type="entry name" value="G_PATCH"/>
    <property type="match status" value="1"/>
</dbReference>
<dbReference type="InterPro" id="IPR040052">
    <property type="entry name" value="RBM17"/>
</dbReference>
<proteinExistence type="predicted"/>
<feature type="region of interest" description="Disordered" evidence="1">
    <location>
        <begin position="191"/>
        <end position="309"/>
    </location>
</feature>
<dbReference type="Proteomes" id="UP000242791">
    <property type="component" value="Unassembled WGS sequence"/>
</dbReference>
<dbReference type="InterPro" id="IPR012677">
    <property type="entry name" value="Nucleotide-bd_a/b_plait_sf"/>
</dbReference>
<dbReference type="GO" id="GO:0071011">
    <property type="term" value="C:precatalytic spliceosome"/>
    <property type="evidence" value="ECO:0007669"/>
    <property type="project" value="TreeGrafter"/>
</dbReference>